<evidence type="ECO:0000259" key="2">
    <source>
        <dbReference type="PROSITE" id="PS50975"/>
    </source>
</evidence>
<dbReference type="RefSeq" id="WP_133363746.1">
    <property type="nucleotide sequence ID" value="NZ_CP037940.1"/>
</dbReference>
<dbReference type="EMBL" id="CP037940">
    <property type="protein sequence ID" value="QBO36669.1"/>
    <property type="molecule type" value="Genomic_DNA"/>
</dbReference>
<sequence length="421" mass="48266">MRTLKLSGEPQATPIFMGSDENAYGQARAYHELTGKKAIVYAGGLLAATKYTKIIDMHVVPGFGEDAIFIQTMREVAKEYATHEEPVILIGLGDKYPPLIAKHADELRETFVVPYVDYDLMQRLIYKNTFYEIADQYGLPHPTSVILSKEDLPTEGQVQSPWGYPVVLKAADSVEWVDLHFEGRAKVYILNSEGELDKAIRDAYAHGYHGKFILQDAIPGDASLERNVTGYVDQHHHLQVISLGHPVLEDPTPWGIGNFAAILPDYDEAVYHVAEKFLTDLDYTGFFNMDFKYDTRDNTFKFFEMNIRPGRSSYWATLNGVNWVGEILSDYDNQRTSQATVYANQDTSKYQLWLQIPAKMFIKYAPESAAKDTAVKLIKQGRYGFTYKYQPDWNFKRRLLYMRANQLFRKSYKQYFGSHLD</sequence>
<dbReference type="Gene3D" id="3.30.470.20">
    <property type="entry name" value="ATP-grasp fold, B domain"/>
    <property type="match status" value="1"/>
</dbReference>
<dbReference type="Proteomes" id="UP000292886">
    <property type="component" value="Chromosome"/>
</dbReference>
<dbReference type="GO" id="GO:0005524">
    <property type="term" value="F:ATP binding"/>
    <property type="evidence" value="ECO:0007669"/>
    <property type="project" value="UniProtKB-UniRule"/>
</dbReference>
<dbReference type="InterPro" id="IPR011761">
    <property type="entry name" value="ATP-grasp"/>
</dbReference>
<gene>
    <name evidence="3" type="ORF">EQG49_09455</name>
</gene>
<dbReference type="AlphaFoldDB" id="A0A4P6YV34"/>
<feature type="domain" description="ATP-grasp" evidence="2">
    <location>
        <begin position="131"/>
        <end position="332"/>
    </location>
</feature>
<organism evidence="3 4">
    <name type="scientific">Periweissella cryptocerci</name>
    <dbReference type="NCBI Taxonomy" id="2506420"/>
    <lineage>
        <taxon>Bacteria</taxon>
        <taxon>Bacillati</taxon>
        <taxon>Bacillota</taxon>
        <taxon>Bacilli</taxon>
        <taxon>Lactobacillales</taxon>
        <taxon>Lactobacillaceae</taxon>
        <taxon>Periweissella</taxon>
    </lineage>
</organism>
<reference evidence="4" key="1">
    <citation type="submission" date="2019-03" db="EMBL/GenBank/DDBJ databases">
        <title>Weissella sp. 26KH-42 Genome sequencing.</title>
        <authorList>
            <person name="Heo J."/>
            <person name="Kim S.-J."/>
            <person name="Kim J.-S."/>
            <person name="Hong S.-B."/>
            <person name="Kwon S.-W."/>
        </authorList>
    </citation>
    <scope>NUCLEOTIDE SEQUENCE [LARGE SCALE GENOMIC DNA]</scope>
    <source>
        <strain evidence="4">26KH-42</strain>
    </source>
</reference>
<keyword evidence="4" id="KW-1185">Reference proteome</keyword>
<dbReference type="Gene3D" id="3.30.1490.20">
    <property type="entry name" value="ATP-grasp fold, A domain"/>
    <property type="match status" value="1"/>
</dbReference>
<proteinExistence type="predicted"/>
<dbReference type="InterPro" id="IPR013815">
    <property type="entry name" value="ATP_grasp_subdomain_1"/>
</dbReference>
<dbReference type="SUPFAM" id="SSF56059">
    <property type="entry name" value="Glutathione synthetase ATP-binding domain-like"/>
    <property type="match status" value="1"/>
</dbReference>
<dbReference type="KEGG" id="wei:EQG49_09455"/>
<keyword evidence="1" id="KW-0067">ATP-binding</keyword>
<dbReference type="PROSITE" id="PS50975">
    <property type="entry name" value="ATP_GRASP"/>
    <property type="match status" value="1"/>
</dbReference>
<dbReference type="GO" id="GO:0016874">
    <property type="term" value="F:ligase activity"/>
    <property type="evidence" value="ECO:0007669"/>
    <property type="project" value="UniProtKB-KW"/>
</dbReference>
<dbReference type="OrthoDB" id="5420347at2"/>
<keyword evidence="1" id="KW-0547">Nucleotide-binding</keyword>
<name>A0A4P6YV34_9LACO</name>
<evidence type="ECO:0000313" key="3">
    <source>
        <dbReference type="EMBL" id="QBO36669.1"/>
    </source>
</evidence>
<evidence type="ECO:0000313" key="4">
    <source>
        <dbReference type="Proteomes" id="UP000292886"/>
    </source>
</evidence>
<keyword evidence="3" id="KW-0436">Ligase</keyword>
<dbReference type="GO" id="GO:0046872">
    <property type="term" value="F:metal ion binding"/>
    <property type="evidence" value="ECO:0007669"/>
    <property type="project" value="InterPro"/>
</dbReference>
<evidence type="ECO:0000256" key="1">
    <source>
        <dbReference type="PROSITE-ProRule" id="PRU00409"/>
    </source>
</evidence>
<accession>A0A4P6YV34</accession>
<protein>
    <submittedName>
        <fullName evidence="3">Carboxylate--amine ligase</fullName>
    </submittedName>
</protein>